<sequence>MGVETDVVPVDAAAVARVLAEERLEHRVEGEVVRTGFANAAIAFAIDQDYLVCEALWRGVIPAADVGQVLYACNEYNQSAFAPTLKFFDHADQQPASTLGISASRVLDVTCGASVNQLGAFVVSTLDAILSAFDYLAATFPAAVTWQEPHDEH</sequence>
<accession>A0A2S0WE91</accession>
<dbReference type="OrthoDB" id="3255720at2"/>
<dbReference type="EMBL" id="CP026948">
    <property type="protein sequence ID" value="AWB84081.1"/>
    <property type="molecule type" value="Genomic_DNA"/>
</dbReference>
<gene>
    <name evidence="1" type="ORF">C3E79_05975</name>
</gene>
<dbReference type="Proteomes" id="UP000244754">
    <property type="component" value="Chromosome"/>
</dbReference>
<protein>
    <submittedName>
        <fullName evidence="1">Uncharacterized protein</fullName>
    </submittedName>
</protein>
<proteinExistence type="predicted"/>
<dbReference type="AlphaFoldDB" id="A0A2S0WE91"/>
<keyword evidence="2" id="KW-1185">Reference proteome</keyword>
<dbReference type="KEGG" id="clia:C3E79_05975"/>
<evidence type="ECO:0000313" key="1">
    <source>
        <dbReference type="EMBL" id="AWB84081.1"/>
    </source>
</evidence>
<name>A0A2S0WE91_9CORY</name>
<organism evidence="1 2">
    <name type="scientific">Corynebacterium liangguodongii</name>
    <dbReference type="NCBI Taxonomy" id="2079535"/>
    <lineage>
        <taxon>Bacteria</taxon>
        <taxon>Bacillati</taxon>
        <taxon>Actinomycetota</taxon>
        <taxon>Actinomycetes</taxon>
        <taxon>Mycobacteriales</taxon>
        <taxon>Corynebacteriaceae</taxon>
        <taxon>Corynebacterium</taxon>
    </lineage>
</organism>
<evidence type="ECO:0000313" key="2">
    <source>
        <dbReference type="Proteomes" id="UP000244754"/>
    </source>
</evidence>
<reference evidence="2" key="1">
    <citation type="submission" date="2018-01" db="EMBL/GenBank/DDBJ databases">
        <authorList>
            <person name="Li J."/>
        </authorList>
    </citation>
    <scope>NUCLEOTIDE SEQUENCE [LARGE SCALE GENOMIC DNA]</scope>
    <source>
        <strain evidence="2">2184</strain>
    </source>
</reference>